<proteinExistence type="predicted"/>
<keyword evidence="2" id="KW-1185">Reference proteome</keyword>
<name>A0ACC2U6I4_9FUNG</name>
<sequence>MRRNLYRVYSPGPTSLPSRCVTSIYFYCALFFSCQRHTLKVKSIHFLSNNADDEEAEPEEAATEVGQGKGKVANTDTSKYSGLYEFTYYYNPNRTTAKQTAQLKCENVTGFTLDIPEAGGVDVTRDFSNAPGEKDPVYGTQQGTWVVKELATGSDFDTLKLNIFINDYEDTLVCWVLKKSGNNIIINLNPNNASVCPTRYIPTTKTCLRDYAFLEGKCKSGPCTGDGSKGRTEKSKKEPDSHATALAKSSLAIAVSLLGFYLI</sequence>
<accession>A0ACC2U6I4</accession>
<gene>
    <name evidence="1" type="ORF">DSO57_1005235</name>
</gene>
<comment type="caution">
    <text evidence="1">The sequence shown here is derived from an EMBL/GenBank/DDBJ whole genome shotgun (WGS) entry which is preliminary data.</text>
</comment>
<evidence type="ECO:0000313" key="2">
    <source>
        <dbReference type="Proteomes" id="UP001165960"/>
    </source>
</evidence>
<organism evidence="1 2">
    <name type="scientific">Entomophthora muscae</name>
    <dbReference type="NCBI Taxonomy" id="34485"/>
    <lineage>
        <taxon>Eukaryota</taxon>
        <taxon>Fungi</taxon>
        <taxon>Fungi incertae sedis</taxon>
        <taxon>Zoopagomycota</taxon>
        <taxon>Entomophthoromycotina</taxon>
        <taxon>Entomophthoromycetes</taxon>
        <taxon>Entomophthorales</taxon>
        <taxon>Entomophthoraceae</taxon>
        <taxon>Entomophthora</taxon>
    </lineage>
</organism>
<reference evidence="1" key="1">
    <citation type="submission" date="2022-04" db="EMBL/GenBank/DDBJ databases">
        <title>Genome of the entomopathogenic fungus Entomophthora muscae.</title>
        <authorList>
            <person name="Elya C."/>
            <person name="Lovett B.R."/>
            <person name="Lee E."/>
            <person name="Macias A.M."/>
            <person name="Hajek A.E."/>
            <person name="De Bivort B.L."/>
            <person name="Kasson M.T."/>
            <person name="De Fine Licht H.H."/>
            <person name="Stajich J.E."/>
        </authorList>
    </citation>
    <scope>NUCLEOTIDE SEQUENCE</scope>
    <source>
        <strain evidence="1">Berkeley</strain>
    </source>
</reference>
<dbReference type="Proteomes" id="UP001165960">
    <property type="component" value="Unassembled WGS sequence"/>
</dbReference>
<protein>
    <submittedName>
        <fullName evidence="1">Uncharacterized protein</fullName>
    </submittedName>
</protein>
<dbReference type="EMBL" id="QTSX02001434">
    <property type="protein sequence ID" value="KAJ9082371.1"/>
    <property type="molecule type" value="Genomic_DNA"/>
</dbReference>
<evidence type="ECO:0000313" key="1">
    <source>
        <dbReference type="EMBL" id="KAJ9082371.1"/>
    </source>
</evidence>